<dbReference type="GO" id="GO:0008235">
    <property type="term" value="F:metalloexopeptidase activity"/>
    <property type="evidence" value="ECO:0007669"/>
    <property type="project" value="TreeGrafter"/>
</dbReference>
<evidence type="ECO:0000313" key="7">
    <source>
        <dbReference type="EMBL" id="KPV52603.1"/>
    </source>
</evidence>
<protein>
    <recommendedName>
        <fullName evidence="6">MPN domain-containing protein</fullName>
    </recommendedName>
</protein>
<evidence type="ECO:0000259" key="6">
    <source>
        <dbReference type="PROSITE" id="PS50249"/>
    </source>
</evidence>
<evidence type="ECO:0000256" key="5">
    <source>
        <dbReference type="ARBA" id="ARBA00023049"/>
    </source>
</evidence>
<keyword evidence="5" id="KW-0482">Metalloprotease</keyword>
<organism evidence="7 8">
    <name type="scientific">Kouleothrix aurantiaca</name>
    <dbReference type="NCBI Taxonomy" id="186479"/>
    <lineage>
        <taxon>Bacteria</taxon>
        <taxon>Bacillati</taxon>
        <taxon>Chloroflexota</taxon>
        <taxon>Chloroflexia</taxon>
        <taxon>Chloroflexales</taxon>
        <taxon>Roseiflexineae</taxon>
        <taxon>Roseiflexaceae</taxon>
        <taxon>Kouleothrix</taxon>
    </lineage>
</organism>
<evidence type="ECO:0000256" key="3">
    <source>
        <dbReference type="ARBA" id="ARBA00022801"/>
    </source>
</evidence>
<dbReference type="Gene3D" id="3.40.140.10">
    <property type="entry name" value="Cytidine Deaminase, domain 2"/>
    <property type="match status" value="1"/>
</dbReference>
<proteinExistence type="predicted"/>
<evidence type="ECO:0000256" key="4">
    <source>
        <dbReference type="ARBA" id="ARBA00022833"/>
    </source>
</evidence>
<sequence>MIILSETARKDIEQHAAESFPHECVGLLIGRLEGQRKHVEAIYRAQNTWTAEVGLTSAEHEHSLADRFYLDPRDYMKADRAATAQGLDIVGCYHSHPDHPAIPSERDRVGAQGVGGGSSFSFLIQSVRSGLAAELTSWLLSEDGERFISEEIQF</sequence>
<dbReference type="EMBL" id="LJCR01000490">
    <property type="protein sequence ID" value="KPV52603.1"/>
    <property type="molecule type" value="Genomic_DNA"/>
</dbReference>
<dbReference type="InterPro" id="IPR037518">
    <property type="entry name" value="MPN"/>
</dbReference>
<dbReference type="SMART" id="SM00232">
    <property type="entry name" value="JAB_MPN"/>
    <property type="match status" value="1"/>
</dbReference>
<evidence type="ECO:0000313" key="8">
    <source>
        <dbReference type="Proteomes" id="UP000050509"/>
    </source>
</evidence>
<comment type="caution">
    <text evidence="7">The sequence shown here is derived from an EMBL/GenBank/DDBJ whole genome shotgun (WGS) entry which is preliminary data.</text>
</comment>
<accession>A0A0P9F7R5</accession>
<keyword evidence="1" id="KW-0645">Protease</keyword>
<dbReference type="Proteomes" id="UP000050509">
    <property type="component" value="Unassembled WGS sequence"/>
</dbReference>
<keyword evidence="2" id="KW-0479">Metal-binding</keyword>
<name>A0A0P9F7R5_9CHLR</name>
<gene>
    <name evidence="7" type="ORF">SE17_14485</name>
</gene>
<dbReference type="PANTHER" id="PTHR34858:SF1">
    <property type="entry name" value="CYSO-CYSTEINE PEPTIDASE"/>
    <property type="match status" value="1"/>
</dbReference>
<dbReference type="CDD" id="cd08070">
    <property type="entry name" value="MPN_like"/>
    <property type="match status" value="1"/>
</dbReference>
<reference evidence="7 8" key="1">
    <citation type="submission" date="2015-09" db="EMBL/GenBank/DDBJ databases">
        <title>Draft genome sequence of Kouleothrix aurantiaca JCM 19913.</title>
        <authorList>
            <person name="Hemp J."/>
        </authorList>
    </citation>
    <scope>NUCLEOTIDE SEQUENCE [LARGE SCALE GENOMIC DNA]</scope>
    <source>
        <strain evidence="7 8">COM-B</strain>
    </source>
</reference>
<keyword evidence="8" id="KW-1185">Reference proteome</keyword>
<dbReference type="GO" id="GO:0006508">
    <property type="term" value="P:proteolysis"/>
    <property type="evidence" value="ECO:0007669"/>
    <property type="project" value="UniProtKB-KW"/>
</dbReference>
<feature type="domain" description="MPN" evidence="6">
    <location>
        <begin position="2"/>
        <end position="144"/>
    </location>
</feature>
<keyword evidence="4" id="KW-0862">Zinc</keyword>
<evidence type="ECO:0000256" key="1">
    <source>
        <dbReference type="ARBA" id="ARBA00022670"/>
    </source>
</evidence>
<dbReference type="PATRIC" id="fig|186479.3.peg.8590"/>
<dbReference type="SUPFAM" id="SSF102712">
    <property type="entry name" value="JAB1/MPN domain"/>
    <property type="match status" value="1"/>
</dbReference>
<evidence type="ECO:0000256" key="2">
    <source>
        <dbReference type="ARBA" id="ARBA00022723"/>
    </source>
</evidence>
<keyword evidence="3" id="KW-0378">Hydrolase</keyword>
<dbReference type="FunFam" id="3.40.140.10:FF:000085">
    <property type="entry name" value="Mov34/MPN/PAD-1 family protein"/>
    <property type="match status" value="1"/>
</dbReference>
<dbReference type="Pfam" id="PF14464">
    <property type="entry name" value="Prok-JAB"/>
    <property type="match status" value="1"/>
</dbReference>
<dbReference type="PROSITE" id="PS50249">
    <property type="entry name" value="MPN"/>
    <property type="match status" value="1"/>
</dbReference>
<dbReference type="InterPro" id="IPR051929">
    <property type="entry name" value="VirAsm_ModProt"/>
</dbReference>
<dbReference type="PANTHER" id="PTHR34858">
    <property type="entry name" value="CYSO-CYSTEINE PEPTIDASE"/>
    <property type="match status" value="1"/>
</dbReference>
<dbReference type="InterPro" id="IPR000555">
    <property type="entry name" value="JAMM/MPN+_dom"/>
</dbReference>
<dbReference type="GO" id="GO:0008270">
    <property type="term" value="F:zinc ion binding"/>
    <property type="evidence" value="ECO:0007669"/>
    <property type="project" value="TreeGrafter"/>
</dbReference>
<dbReference type="AlphaFoldDB" id="A0A0P9F7R5"/>
<dbReference type="InterPro" id="IPR028090">
    <property type="entry name" value="JAB_dom_prok"/>
</dbReference>